<dbReference type="AlphaFoldDB" id="A0A7G9G339"/>
<dbReference type="PANTHER" id="PTHR10889:SF1">
    <property type="entry name" value="DEOXYRIBOSE-PHOSPHATE ALDOLASE"/>
    <property type="match status" value="1"/>
</dbReference>
<dbReference type="GO" id="GO:0004139">
    <property type="term" value="F:deoxyribose-phosphate aldolase activity"/>
    <property type="evidence" value="ECO:0007669"/>
    <property type="project" value="UniProtKB-UniRule"/>
</dbReference>
<dbReference type="EC" id="4.1.2.4" evidence="3"/>
<dbReference type="InterPro" id="IPR011343">
    <property type="entry name" value="DeoC"/>
</dbReference>
<dbReference type="EMBL" id="CP060634">
    <property type="protein sequence ID" value="QNM05221.1"/>
    <property type="molecule type" value="Genomic_DNA"/>
</dbReference>
<dbReference type="GO" id="GO:0016052">
    <property type="term" value="P:carbohydrate catabolic process"/>
    <property type="evidence" value="ECO:0007669"/>
    <property type="project" value="TreeGrafter"/>
</dbReference>
<keyword evidence="1" id="KW-0963">Cytoplasm</keyword>
<sequence>MRSKFTAMGEANRMEDRSIEAQRLARHIDISCVQAFHTRDEIGRMIEAARKYRFVCVFTLPAFSSYVAEKLRDEPDIRTGGVISFPGGGDTVAQKGRQARELLEMGCGEMDMVMNLTAFRSGEYAWVTEEIRAVIENASGIPVKVIIEAPRLTEQEIRRAVDLCAEAGADYVKTSTGWYVEKTKLEHIKIMASQAGGRIKLKAAGGIRTAGTIFAMEKEGCSRFGLGLDSALSIMEELNGGILANSTDKVR</sequence>
<dbReference type="InterPro" id="IPR002915">
    <property type="entry name" value="DeoC/FbaB/LacD_aldolase"/>
</dbReference>
<dbReference type="NCBIfam" id="TIGR00126">
    <property type="entry name" value="deoC"/>
    <property type="match status" value="1"/>
</dbReference>
<evidence type="ECO:0000256" key="1">
    <source>
        <dbReference type="ARBA" id="ARBA00022490"/>
    </source>
</evidence>
<name>A0A7G9G339_9FIRM</name>
<organism evidence="4 5">
    <name type="scientific">Qiania dongpingensis</name>
    <dbReference type="NCBI Taxonomy" id="2763669"/>
    <lineage>
        <taxon>Bacteria</taxon>
        <taxon>Bacillati</taxon>
        <taxon>Bacillota</taxon>
        <taxon>Clostridia</taxon>
        <taxon>Lachnospirales</taxon>
        <taxon>Lachnospiraceae</taxon>
        <taxon>Qiania</taxon>
    </lineage>
</organism>
<reference evidence="4 5" key="1">
    <citation type="submission" date="2020-08" db="EMBL/GenBank/DDBJ databases">
        <authorList>
            <person name="Liu C."/>
            <person name="Sun Q."/>
        </authorList>
    </citation>
    <scope>NUCLEOTIDE SEQUENCE [LARGE SCALE GENOMIC DNA]</scope>
    <source>
        <strain evidence="4 5">NSJ-38</strain>
    </source>
</reference>
<dbReference type="GO" id="GO:0005737">
    <property type="term" value="C:cytoplasm"/>
    <property type="evidence" value="ECO:0007669"/>
    <property type="project" value="InterPro"/>
</dbReference>
<dbReference type="PIRSF" id="PIRSF001357">
    <property type="entry name" value="DeoC"/>
    <property type="match status" value="1"/>
</dbReference>
<dbReference type="RefSeq" id="WP_249302034.1">
    <property type="nucleotide sequence ID" value="NZ_CP060634.1"/>
</dbReference>
<dbReference type="Pfam" id="PF01791">
    <property type="entry name" value="DeoC"/>
    <property type="match status" value="1"/>
</dbReference>
<accession>A0A7G9G339</accession>
<dbReference type="CDD" id="cd00959">
    <property type="entry name" value="DeoC"/>
    <property type="match status" value="1"/>
</dbReference>
<gene>
    <name evidence="4" type="primary">deoC</name>
    <name evidence="4" type="ORF">H9Q78_12355</name>
</gene>
<keyword evidence="2" id="KW-0704">Schiff base</keyword>
<dbReference type="Proteomes" id="UP000515823">
    <property type="component" value="Chromosome"/>
</dbReference>
<dbReference type="GO" id="GO:0009264">
    <property type="term" value="P:deoxyribonucleotide catabolic process"/>
    <property type="evidence" value="ECO:0007669"/>
    <property type="project" value="UniProtKB-UniRule"/>
</dbReference>
<evidence type="ECO:0000313" key="5">
    <source>
        <dbReference type="Proteomes" id="UP000515823"/>
    </source>
</evidence>
<keyword evidence="4" id="KW-0456">Lyase</keyword>
<dbReference type="SUPFAM" id="SSF51569">
    <property type="entry name" value="Aldolase"/>
    <property type="match status" value="1"/>
</dbReference>
<dbReference type="Gene3D" id="3.20.20.70">
    <property type="entry name" value="Aldolase class I"/>
    <property type="match status" value="1"/>
</dbReference>
<evidence type="ECO:0000256" key="3">
    <source>
        <dbReference type="NCBIfam" id="TIGR00126"/>
    </source>
</evidence>
<dbReference type="InterPro" id="IPR013785">
    <property type="entry name" value="Aldolase_TIM"/>
</dbReference>
<evidence type="ECO:0000313" key="4">
    <source>
        <dbReference type="EMBL" id="QNM05221.1"/>
    </source>
</evidence>
<dbReference type="PANTHER" id="PTHR10889">
    <property type="entry name" value="DEOXYRIBOSE-PHOSPHATE ALDOLASE"/>
    <property type="match status" value="1"/>
</dbReference>
<keyword evidence="5" id="KW-1185">Reference proteome</keyword>
<proteinExistence type="predicted"/>
<dbReference type="KEGG" id="qdo:H9Q78_12355"/>
<evidence type="ECO:0000256" key="2">
    <source>
        <dbReference type="ARBA" id="ARBA00023270"/>
    </source>
</evidence>
<protein>
    <recommendedName>
        <fullName evidence="3">Deoxyribose-phosphate aldolase</fullName>
        <ecNumber evidence="3">4.1.2.4</ecNumber>
    </recommendedName>
</protein>
<dbReference type="SMART" id="SM01133">
    <property type="entry name" value="DeoC"/>
    <property type="match status" value="1"/>
</dbReference>